<evidence type="ECO:0000256" key="2">
    <source>
        <dbReference type="ARBA" id="ARBA00022525"/>
    </source>
</evidence>
<dbReference type="GO" id="GO:0005576">
    <property type="term" value="C:extracellular region"/>
    <property type="evidence" value="ECO:0007669"/>
    <property type="project" value="UniProtKB-SubCell"/>
</dbReference>
<dbReference type="SUPFAM" id="SSF50494">
    <property type="entry name" value="Trypsin-like serine proteases"/>
    <property type="match status" value="1"/>
</dbReference>
<reference evidence="8 9" key="1">
    <citation type="submission" date="2024-07" db="EMBL/GenBank/DDBJ databases">
        <title>Chromosome-level genome assembly of the water stick insect Ranatra chinensis (Heteroptera: Nepidae).</title>
        <authorList>
            <person name="Liu X."/>
        </authorList>
    </citation>
    <scope>NUCLEOTIDE SEQUENCE [LARGE SCALE GENOMIC DNA]</scope>
    <source>
        <strain evidence="8">Cailab_2021Rc</strain>
        <tissue evidence="8">Muscle</tissue>
    </source>
</reference>
<dbReference type="Pfam" id="PF18322">
    <property type="entry name" value="CLIP_1"/>
    <property type="match status" value="1"/>
</dbReference>
<evidence type="ECO:0000256" key="3">
    <source>
        <dbReference type="ARBA" id="ARBA00023157"/>
    </source>
</evidence>
<dbReference type="InterPro" id="IPR001254">
    <property type="entry name" value="Trypsin_dom"/>
</dbReference>
<dbReference type="AlphaFoldDB" id="A0ABD0XXP4"/>
<protein>
    <recommendedName>
        <fullName evidence="4">Phenoloxidase-activating factor 2</fullName>
    </recommendedName>
    <alternativeName>
        <fullName evidence="5">Prophenoloxidase-activating factor II</fullName>
    </alternativeName>
</protein>
<keyword evidence="2" id="KW-0964">Secreted</keyword>
<sequence>MNETGGGDGGGGGGGPVDGAPTGGGGGDEGTAVSRPTTEGNFVPEGVGPTEDCVCVSFYLCPNNSILTDGSGLLDIRRPEICDSYMDVCCKEPPTEQPITLPPKGHRGCGTRNPDGIGFRITGNLDNEAQYGEFPWMIAVLRTEELSDGTILKVYHCGGALIHRNVVLTAAHCVQGKNASFLKVRAGEWDTQTMKEMFPHQDRDVARIIIHEEYYAGGLFNDIALLVVSEPFTYDDNVDIVCLPTPNDVILSKNCFASGWGKDVFGKEGKYQVILKKVELPIVARKPCVDALRKTRLGNHFRLHPSFICAGGEYGKDTCKGDGGSPLVCEIPGQQYRYQQVGIVAWGIGCGQDTPAVYVNVAHFRNWIDINLRRLNLQPEYNY</sequence>
<dbReference type="Proteomes" id="UP001558652">
    <property type="component" value="Unassembled WGS sequence"/>
</dbReference>
<dbReference type="PANTHER" id="PTHR24258">
    <property type="entry name" value="SERINE PROTEASE-RELATED"/>
    <property type="match status" value="1"/>
</dbReference>
<dbReference type="PANTHER" id="PTHR24258:SF129">
    <property type="entry name" value="LP15124P-RELATED"/>
    <property type="match status" value="1"/>
</dbReference>
<dbReference type="Gene3D" id="2.40.10.10">
    <property type="entry name" value="Trypsin-like serine proteases"/>
    <property type="match status" value="2"/>
</dbReference>
<dbReference type="EMBL" id="JBFDAA010000018">
    <property type="protein sequence ID" value="KAL1116031.1"/>
    <property type="molecule type" value="Genomic_DNA"/>
</dbReference>
<accession>A0ABD0XXP4</accession>
<evidence type="ECO:0000313" key="8">
    <source>
        <dbReference type="EMBL" id="KAL1116031.1"/>
    </source>
</evidence>
<evidence type="ECO:0000313" key="9">
    <source>
        <dbReference type="Proteomes" id="UP001558652"/>
    </source>
</evidence>
<keyword evidence="3" id="KW-1015">Disulfide bond</keyword>
<dbReference type="InterPro" id="IPR043504">
    <property type="entry name" value="Peptidase_S1_PA_chymotrypsin"/>
</dbReference>
<comment type="subcellular location">
    <subcellularLocation>
        <location evidence="1">Secreted</location>
    </subcellularLocation>
</comment>
<evidence type="ECO:0000256" key="5">
    <source>
        <dbReference type="ARBA" id="ARBA00076468"/>
    </source>
</evidence>
<gene>
    <name evidence="8" type="ORF">AAG570_005526</name>
</gene>
<evidence type="ECO:0000259" key="7">
    <source>
        <dbReference type="PROSITE" id="PS50240"/>
    </source>
</evidence>
<feature type="domain" description="Peptidase S1" evidence="7">
    <location>
        <begin position="121"/>
        <end position="373"/>
    </location>
</feature>
<comment type="caution">
    <text evidence="8">The sequence shown here is derived from an EMBL/GenBank/DDBJ whole genome shotgun (WGS) entry which is preliminary data.</text>
</comment>
<dbReference type="InterPro" id="IPR001314">
    <property type="entry name" value="Peptidase_S1A"/>
</dbReference>
<keyword evidence="9" id="KW-1185">Reference proteome</keyword>
<dbReference type="PROSITE" id="PS00134">
    <property type="entry name" value="TRYPSIN_HIS"/>
    <property type="match status" value="1"/>
</dbReference>
<dbReference type="InterPro" id="IPR009003">
    <property type="entry name" value="Peptidase_S1_PA"/>
</dbReference>
<dbReference type="FunFam" id="2.40.10.10:FF:000038">
    <property type="entry name" value="Serine protease"/>
    <property type="match status" value="1"/>
</dbReference>
<dbReference type="SMART" id="SM00020">
    <property type="entry name" value="Tryp_SPc"/>
    <property type="match status" value="1"/>
</dbReference>
<dbReference type="Pfam" id="PF00089">
    <property type="entry name" value="Trypsin"/>
    <property type="match status" value="1"/>
</dbReference>
<proteinExistence type="predicted"/>
<organism evidence="8 9">
    <name type="scientific">Ranatra chinensis</name>
    <dbReference type="NCBI Taxonomy" id="642074"/>
    <lineage>
        <taxon>Eukaryota</taxon>
        <taxon>Metazoa</taxon>
        <taxon>Ecdysozoa</taxon>
        <taxon>Arthropoda</taxon>
        <taxon>Hexapoda</taxon>
        <taxon>Insecta</taxon>
        <taxon>Pterygota</taxon>
        <taxon>Neoptera</taxon>
        <taxon>Paraneoptera</taxon>
        <taxon>Hemiptera</taxon>
        <taxon>Heteroptera</taxon>
        <taxon>Panheteroptera</taxon>
        <taxon>Nepomorpha</taxon>
        <taxon>Nepidae</taxon>
        <taxon>Ranatrinae</taxon>
        <taxon>Ranatra</taxon>
    </lineage>
</organism>
<feature type="compositionally biased region" description="Gly residues" evidence="6">
    <location>
        <begin position="1"/>
        <end position="29"/>
    </location>
</feature>
<dbReference type="PRINTS" id="PR00722">
    <property type="entry name" value="CHYMOTRYPSIN"/>
</dbReference>
<evidence type="ECO:0000256" key="6">
    <source>
        <dbReference type="SAM" id="MobiDB-lite"/>
    </source>
</evidence>
<dbReference type="InterPro" id="IPR018114">
    <property type="entry name" value="TRYPSIN_HIS"/>
</dbReference>
<dbReference type="CDD" id="cd00190">
    <property type="entry name" value="Tryp_SPc"/>
    <property type="match status" value="1"/>
</dbReference>
<evidence type="ECO:0000256" key="4">
    <source>
        <dbReference type="ARBA" id="ARBA00068096"/>
    </source>
</evidence>
<feature type="region of interest" description="Disordered" evidence="6">
    <location>
        <begin position="1"/>
        <end position="45"/>
    </location>
</feature>
<name>A0ABD0XXP4_9HEMI</name>
<dbReference type="PROSITE" id="PS50240">
    <property type="entry name" value="TRYPSIN_DOM"/>
    <property type="match status" value="1"/>
</dbReference>
<dbReference type="InterPro" id="IPR041515">
    <property type="entry name" value="PPAF-2-like_Clip"/>
</dbReference>
<evidence type="ECO:0000256" key="1">
    <source>
        <dbReference type="ARBA" id="ARBA00004613"/>
    </source>
</evidence>